<dbReference type="AlphaFoldDB" id="A0A2C9WJS6"/>
<dbReference type="Gramene" id="Manes.01G067700.1.v8.1">
    <property type="protein sequence ID" value="Manes.01G067700.1.v8.1.CDS"/>
    <property type="gene ID" value="Manes.01G067700.v8.1"/>
</dbReference>
<sequence>MASMIPSSSHEKPFLIEKRPLMLKDYLTDDLSSCSSNGFKSFPRRQCCTTVRFLLEIDLNTNPKNQRRQFFKRTTSSKAASTTISALQKASEAVINAVKLLPFPSSSTKSSFPFLHSRTRKGGLLPRSLSRKLFKKSSRKKEDHREREGSEIRRFRSFRDFLEERDEPSDHNTVQNYASPVANVCRLSTSSGSNSQSWTDSEFTVDSGNSESYSSQNAVAGGQIDLPSEKKVSEAVGATSGEDSMAFSVEKNAKEWPNEEEKEQFSPVSVLDCPFQDEEDTNCSPFQRSLVRMEGAKQKFMAKIRRFERLAELDPLNLEMQMDLAVEEDEPLKYPSSLSLQNDVEEERGPHQLLKLAKATIQSNHRLTSNADTILLDFFREKIMENRANGNLLEGPKSDLKKEIEEAQDWINGYPEEMFIGSEVKDTRAVCVRDMERKGKWKNFDEEKEELVLALEIEVFNALVKEAMLDLPS</sequence>
<dbReference type="PANTHER" id="PTHR33623">
    <property type="entry name" value="OS04G0572500 PROTEIN"/>
    <property type="match status" value="1"/>
</dbReference>
<evidence type="ECO:0000313" key="2">
    <source>
        <dbReference type="EMBL" id="OAY59882.1"/>
    </source>
</evidence>
<comment type="caution">
    <text evidence="2">The sequence shown here is derived from an EMBL/GenBank/DDBJ whole genome shotgun (WGS) entry which is preliminary data.</text>
</comment>
<organism evidence="2 3">
    <name type="scientific">Manihot esculenta</name>
    <name type="common">Cassava</name>
    <name type="synonym">Jatropha manihot</name>
    <dbReference type="NCBI Taxonomy" id="3983"/>
    <lineage>
        <taxon>Eukaryota</taxon>
        <taxon>Viridiplantae</taxon>
        <taxon>Streptophyta</taxon>
        <taxon>Embryophyta</taxon>
        <taxon>Tracheophyta</taxon>
        <taxon>Spermatophyta</taxon>
        <taxon>Magnoliopsida</taxon>
        <taxon>eudicotyledons</taxon>
        <taxon>Gunneridae</taxon>
        <taxon>Pentapetalae</taxon>
        <taxon>rosids</taxon>
        <taxon>fabids</taxon>
        <taxon>Malpighiales</taxon>
        <taxon>Euphorbiaceae</taxon>
        <taxon>Crotonoideae</taxon>
        <taxon>Manihoteae</taxon>
        <taxon>Manihot</taxon>
    </lineage>
</organism>
<feature type="region of interest" description="Disordered" evidence="1">
    <location>
        <begin position="189"/>
        <end position="215"/>
    </location>
</feature>
<accession>A0A2C9WJS6</accession>
<dbReference type="OrthoDB" id="668456at2759"/>
<evidence type="ECO:0008006" key="4">
    <source>
        <dbReference type="Google" id="ProtNLM"/>
    </source>
</evidence>
<evidence type="ECO:0000313" key="3">
    <source>
        <dbReference type="Proteomes" id="UP000091857"/>
    </source>
</evidence>
<dbReference type="Proteomes" id="UP000091857">
    <property type="component" value="Chromosome 1"/>
</dbReference>
<feature type="compositionally biased region" description="Low complexity" evidence="1">
    <location>
        <begin position="189"/>
        <end position="201"/>
    </location>
</feature>
<reference evidence="3" key="1">
    <citation type="journal article" date="2016" name="Nat. Biotechnol.">
        <title>Sequencing wild and cultivated cassava and related species reveals extensive interspecific hybridization and genetic diversity.</title>
        <authorList>
            <person name="Bredeson J.V."/>
            <person name="Lyons J.B."/>
            <person name="Prochnik S.E."/>
            <person name="Wu G.A."/>
            <person name="Ha C.M."/>
            <person name="Edsinger-Gonzales E."/>
            <person name="Grimwood J."/>
            <person name="Schmutz J."/>
            <person name="Rabbi I.Y."/>
            <person name="Egesi C."/>
            <person name="Nauluvula P."/>
            <person name="Lebot V."/>
            <person name="Ndunguru J."/>
            <person name="Mkamilo G."/>
            <person name="Bart R.S."/>
            <person name="Setter T.L."/>
            <person name="Gleadow R.M."/>
            <person name="Kulakow P."/>
            <person name="Ferguson M.E."/>
            <person name="Rounsley S."/>
            <person name="Rokhsar D.S."/>
        </authorList>
    </citation>
    <scope>NUCLEOTIDE SEQUENCE [LARGE SCALE GENOMIC DNA]</scope>
    <source>
        <strain evidence="3">cv. AM560-2</strain>
    </source>
</reference>
<evidence type="ECO:0000256" key="1">
    <source>
        <dbReference type="SAM" id="MobiDB-lite"/>
    </source>
</evidence>
<name>A0A2C9WJS6_MANES</name>
<protein>
    <recommendedName>
        <fullName evidence="4">DUF4378 domain-containing protein</fullName>
    </recommendedName>
</protein>
<dbReference type="STRING" id="3983.A0A2C9WJS6"/>
<feature type="compositionally biased region" description="Polar residues" evidence="1">
    <location>
        <begin position="202"/>
        <end position="215"/>
    </location>
</feature>
<gene>
    <name evidence="2" type="ORF">MANES_01G067700v8</name>
</gene>
<keyword evidence="3" id="KW-1185">Reference proteome</keyword>
<proteinExistence type="predicted"/>
<dbReference type="EMBL" id="CM004387">
    <property type="protein sequence ID" value="OAY59882.1"/>
    <property type="molecule type" value="Genomic_DNA"/>
</dbReference>
<dbReference type="PANTHER" id="PTHR33623:SF4">
    <property type="entry name" value="DUF4378 DOMAIN-CONTAINING PROTEIN"/>
    <property type="match status" value="1"/>
</dbReference>